<feature type="transmembrane region" description="Helical" evidence="6">
    <location>
        <begin position="41"/>
        <end position="66"/>
    </location>
</feature>
<dbReference type="EMBL" id="SNZH01000002">
    <property type="protein sequence ID" value="TDR47592.1"/>
    <property type="molecule type" value="Genomic_DNA"/>
</dbReference>
<proteinExistence type="predicted"/>
<dbReference type="InterPro" id="IPR001123">
    <property type="entry name" value="LeuE-type"/>
</dbReference>
<keyword evidence="2" id="KW-1003">Cell membrane</keyword>
<keyword evidence="5 6" id="KW-0472">Membrane</keyword>
<name>A0A4R6Z760_9GAMM</name>
<dbReference type="Pfam" id="PF01810">
    <property type="entry name" value="LysE"/>
    <property type="match status" value="1"/>
</dbReference>
<dbReference type="AlphaFoldDB" id="A0A4R6Z760"/>
<protein>
    <submittedName>
        <fullName evidence="7">Threonine/homoserine/homoserine lactone efflux protein</fullName>
    </submittedName>
</protein>
<feature type="transmembrane region" description="Helical" evidence="6">
    <location>
        <begin position="6"/>
        <end position="29"/>
    </location>
</feature>
<dbReference type="Proteomes" id="UP000295293">
    <property type="component" value="Unassembled WGS sequence"/>
</dbReference>
<reference evidence="7 8" key="1">
    <citation type="submission" date="2019-03" db="EMBL/GenBank/DDBJ databases">
        <title>Genomic Encyclopedia of Type Strains, Phase IV (KMG-IV): sequencing the most valuable type-strain genomes for metagenomic binning, comparative biology and taxonomic classification.</title>
        <authorList>
            <person name="Goeker M."/>
        </authorList>
    </citation>
    <scope>NUCLEOTIDE SEQUENCE [LARGE SCALE GENOMIC DNA]</scope>
    <source>
        <strain evidence="7 8">DSM 21667</strain>
    </source>
</reference>
<dbReference type="PIRSF" id="PIRSF006324">
    <property type="entry name" value="LeuE"/>
    <property type="match status" value="1"/>
</dbReference>
<feature type="transmembrane region" description="Helical" evidence="6">
    <location>
        <begin position="113"/>
        <end position="138"/>
    </location>
</feature>
<dbReference type="PANTHER" id="PTHR30086">
    <property type="entry name" value="ARGININE EXPORTER PROTEIN ARGO"/>
    <property type="match status" value="1"/>
</dbReference>
<evidence type="ECO:0000256" key="4">
    <source>
        <dbReference type="ARBA" id="ARBA00022989"/>
    </source>
</evidence>
<evidence type="ECO:0000313" key="7">
    <source>
        <dbReference type="EMBL" id="TDR47592.1"/>
    </source>
</evidence>
<sequence length="211" mass="22320">MQSAAQLWLFFVVVLAVVVLPGMDMAYVAGSSLVGGRRQGLLALGGIVLGSICHVLAAALGIGLLIKLVPGLFNALLLAGALYLAWIGWSLLRSRTASALHADAPRLSDRAAVVRGALTSLLNPKAYLFMLAIFPQFIDPQRGALGLQVLLLWLIIALTQTGVYGALALGVAQARGWLQLRPQAGLRIHQGVGLMLVLVAVWTGWAGWRGQ</sequence>
<evidence type="ECO:0000256" key="2">
    <source>
        <dbReference type="ARBA" id="ARBA00022475"/>
    </source>
</evidence>
<evidence type="ECO:0000256" key="1">
    <source>
        <dbReference type="ARBA" id="ARBA00004651"/>
    </source>
</evidence>
<keyword evidence="8" id="KW-1185">Reference proteome</keyword>
<organism evidence="7 8">
    <name type="scientific">Tahibacter aquaticus</name>
    <dbReference type="NCBI Taxonomy" id="520092"/>
    <lineage>
        <taxon>Bacteria</taxon>
        <taxon>Pseudomonadati</taxon>
        <taxon>Pseudomonadota</taxon>
        <taxon>Gammaproteobacteria</taxon>
        <taxon>Lysobacterales</taxon>
        <taxon>Rhodanobacteraceae</taxon>
        <taxon>Tahibacter</taxon>
    </lineage>
</organism>
<evidence type="ECO:0000256" key="6">
    <source>
        <dbReference type="SAM" id="Phobius"/>
    </source>
</evidence>
<dbReference type="OrthoDB" id="9804822at2"/>
<dbReference type="PANTHER" id="PTHR30086:SF20">
    <property type="entry name" value="ARGININE EXPORTER PROTEIN ARGO-RELATED"/>
    <property type="match status" value="1"/>
</dbReference>
<evidence type="ECO:0000313" key="8">
    <source>
        <dbReference type="Proteomes" id="UP000295293"/>
    </source>
</evidence>
<keyword evidence="3 6" id="KW-0812">Transmembrane</keyword>
<evidence type="ECO:0000256" key="3">
    <source>
        <dbReference type="ARBA" id="ARBA00022692"/>
    </source>
</evidence>
<comment type="subcellular location">
    <subcellularLocation>
        <location evidence="1">Cell membrane</location>
        <topology evidence="1">Multi-pass membrane protein</topology>
    </subcellularLocation>
</comment>
<evidence type="ECO:0000256" key="5">
    <source>
        <dbReference type="ARBA" id="ARBA00023136"/>
    </source>
</evidence>
<dbReference type="GO" id="GO:0015171">
    <property type="term" value="F:amino acid transmembrane transporter activity"/>
    <property type="evidence" value="ECO:0007669"/>
    <property type="project" value="TreeGrafter"/>
</dbReference>
<gene>
    <name evidence="7" type="ORF">DFR29_102252</name>
</gene>
<dbReference type="RefSeq" id="WP_133817308.1">
    <property type="nucleotide sequence ID" value="NZ_SNZH01000002.1"/>
</dbReference>
<accession>A0A4R6Z760</accession>
<dbReference type="GO" id="GO:0005886">
    <property type="term" value="C:plasma membrane"/>
    <property type="evidence" value="ECO:0007669"/>
    <property type="project" value="UniProtKB-SubCell"/>
</dbReference>
<keyword evidence="4 6" id="KW-1133">Transmembrane helix</keyword>
<feature type="transmembrane region" description="Helical" evidence="6">
    <location>
        <begin position="72"/>
        <end position="92"/>
    </location>
</feature>
<comment type="caution">
    <text evidence="7">The sequence shown here is derived from an EMBL/GenBank/DDBJ whole genome shotgun (WGS) entry which is preliminary data.</text>
</comment>
<feature type="transmembrane region" description="Helical" evidence="6">
    <location>
        <begin position="150"/>
        <end position="172"/>
    </location>
</feature>
<feature type="transmembrane region" description="Helical" evidence="6">
    <location>
        <begin position="184"/>
        <end position="205"/>
    </location>
</feature>